<comment type="caution">
    <text evidence="2">The sequence shown here is derived from an EMBL/GenBank/DDBJ whole genome shotgun (WGS) entry which is preliminary data.</text>
</comment>
<organism evidence="2 3">
    <name type="scientific">Sphingomonas limnosediminicola</name>
    <dbReference type="NCBI Taxonomy" id="940133"/>
    <lineage>
        <taxon>Bacteria</taxon>
        <taxon>Pseudomonadati</taxon>
        <taxon>Pseudomonadota</taxon>
        <taxon>Alphaproteobacteria</taxon>
        <taxon>Sphingomonadales</taxon>
        <taxon>Sphingomonadaceae</taxon>
        <taxon>Sphingomonas</taxon>
    </lineage>
</organism>
<dbReference type="PROSITE" id="PS51257">
    <property type="entry name" value="PROKAR_LIPOPROTEIN"/>
    <property type="match status" value="1"/>
</dbReference>
<dbReference type="Proteomes" id="UP001500827">
    <property type="component" value="Unassembled WGS sequence"/>
</dbReference>
<evidence type="ECO:0000313" key="3">
    <source>
        <dbReference type="Proteomes" id="UP001500827"/>
    </source>
</evidence>
<feature type="chain" id="PRO_5045982182" evidence="1">
    <location>
        <begin position="24"/>
        <end position="282"/>
    </location>
</feature>
<evidence type="ECO:0000256" key="1">
    <source>
        <dbReference type="SAM" id="SignalP"/>
    </source>
</evidence>
<dbReference type="RefSeq" id="WP_344700346.1">
    <property type="nucleotide sequence ID" value="NZ_BAABBM010000001.1"/>
</dbReference>
<accession>A0ABP7LTZ6</accession>
<evidence type="ECO:0000313" key="2">
    <source>
        <dbReference type="EMBL" id="GAA3908331.1"/>
    </source>
</evidence>
<name>A0ABP7LTZ6_9SPHN</name>
<keyword evidence="1" id="KW-0732">Signal</keyword>
<reference evidence="3" key="1">
    <citation type="journal article" date="2019" name="Int. J. Syst. Evol. Microbiol.">
        <title>The Global Catalogue of Microorganisms (GCM) 10K type strain sequencing project: providing services to taxonomists for standard genome sequencing and annotation.</title>
        <authorList>
            <consortium name="The Broad Institute Genomics Platform"/>
            <consortium name="The Broad Institute Genome Sequencing Center for Infectious Disease"/>
            <person name="Wu L."/>
            <person name="Ma J."/>
        </authorList>
    </citation>
    <scope>NUCLEOTIDE SEQUENCE [LARGE SCALE GENOMIC DNA]</scope>
    <source>
        <strain evidence="3">JCM 17543</strain>
    </source>
</reference>
<dbReference type="EMBL" id="BAABBM010000001">
    <property type="protein sequence ID" value="GAA3908331.1"/>
    <property type="molecule type" value="Genomic_DNA"/>
</dbReference>
<feature type="signal peptide" evidence="1">
    <location>
        <begin position="1"/>
        <end position="23"/>
    </location>
</feature>
<sequence length="282" mass="30265">MTKALGLLLTSAAACFYASAAHADGQDLAPVSQASEYAVAPATDAPVPTEAKAVEAGDDGWHFATTSYLWATSIKSQVTTRQGEQVTSKESFFDILKDLKFAFMGAAEARHKRFVVIGDLIYSNVGSSANGHLGPVPLDANIDVKMLITNLEAGYRVVDQGPMYLDLLAGAQLTSLKLDLDLKGPLTTVHRNPSASGVAPVLGARFRAPLGGRWGAAFYGDVAGFGITPAHSWQLLGTVQYRLSDHWQIAGGWRHYSVKDDEHRLNLHVALDGPILAITYRM</sequence>
<gene>
    <name evidence="2" type="ORF">GCM10022276_28360</name>
</gene>
<keyword evidence="3" id="KW-1185">Reference proteome</keyword>
<proteinExistence type="predicted"/>
<protein>
    <submittedName>
        <fullName evidence="2">Uncharacterized protein</fullName>
    </submittedName>
</protein>